<evidence type="ECO:0000313" key="2">
    <source>
        <dbReference type="EMBL" id="KAJ0200053.1"/>
    </source>
</evidence>
<dbReference type="AlphaFoldDB" id="A0A9R1V637"/>
<feature type="transmembrane region" description="Helical" evidence="1">
    <location>
        <begin position="32"/>
        <end position="51"/>
    </location>
</feature>
<sequence length="132" mass="14498">MDITVETKVIVGRLWEAMEKTTTIVMVEIRTIIQGMSVLNSVMVVMVVTWLSGTSTMEVTMATVGIRTTMVVIGEIKAIWVETGVTTTYGTTRISTMVATMIIMMVSRNKALGINIDGILMVDSTMKMEGNR</sequence>
<keyword evidence="1" id="KW-1133">Transmembrane helix</keyword>
<evidence type="ECO:0000313" key="3">
    <source>
        <dbReference type="Proteomes" id="UP000235145"/>
    </source>
</evidence>
<keyword evidence="3" id="KW-1185">Reference proteome</keyword>
<reference evidence="2 3" key="1">
    <citation type="journal article" date="2017" name="Nat. Commun.">
        <title>Genome assembly with in vitro proximity ligation data and whole-genome triplication in lettuce.</title>
        <authorList>
            <person name="Reyes-Chin-Wo S."/>
            <person name="Wang Z."/>
            <person name="Yang X."/>
            <person name="Kozik A."/>
            <person name="Arikit S."/>
            <person name="Song C."/>
            <person name="Xia L."/>
            <person name="Froenicke L."/>
            <person name="Lavelle D.O."/>
            <person name="Truco M.J."/>
            <person name="Xia R."/>
            <person name="Zhu S."/>
            <person name="Xu C."/>
            <person name="Xu H."/>
            <person name="Xu X."/>
            <person name="Cox K."/>
            <person name="Korf I."/>
            <person name="Meyers B.C."/>
            <person name="Michelmore R.W."/>
        </authorList>
    </citation>
    <scope>NUCLEOTIDE SEQUENCE [LARGE SCALE GENOMIC DNA]</scope>
    <source>
        <strain evidence="3">cv. Salinas</strain>
        <tissue evidence="2">Seedlings</tissue>
    </source>
</reference>
<dbReference type="Proteomes" id="UP000235145">
    <property type="component" value="Unassembled WGS sequence"/>
</dbReference>
<evidence type="ECO:0000256" key="1">
    <source>
        <dbReference type="SAM" id="Phobius"/>
    </source>
</evidence>
<gene>
    <name evidence="2" type="ORF">LSAT_V11C600300610</name>
</gene>
<name>A0A9R1V637_LACSA</name>
<keyword evidence="1" id="KW-0472">Membrane</keyword>
<proteinExistence type="predicted"/>
<accession>A0A9R1V637</accession>
<comment type="caution">
    <text evidence="2">The sequence shown here is derived from an EMBL/GenBank/DDBJ whole genome shotgun (WGS) entry which is preliminary data.</text>
</comment>
<organism evidence="2 3">
    <name type="scientific">Lactuca sativa</name>
    <name type="common">Garden lettuce</name>
    <dbReference type="NCBI Taxonomy" id="4236"/>
    <lineage>
        <taxon>Eukaryota</taxon>
        <taxon>Viridiplantae</taxon>
        <taxon>Streptophyta</taxon>
        <taxon>Embryophyta</taxon>
        <taxon>Tracheophyta</taxon>
        <taxon>Spermatophyta</taxon>
        <taxon>Magnoliopsida</taxon>
        <taxon>eudicotyledons</taxon>
        <taxon>Gunneridae</taxon>
        <taxon>Pentapetalae</taxon>
        <taxon>asterids</taxon>
        <taxon>campanulids</taxon>
        <taxon>Asterales</taxon>
        <taxon>Asteraceae</taxon>
        <taxon>Cichorioideae</taxon>
        <taxon>Cichorieae</taxon>
        <taxon>Lactucinae</taxon>
        <taxon>Lactuca</taxon>
    </lineage>
</organism>
<keyword evidence="1" id="KW-0812">Transmembrane</keyword>
<dbReference type="EMBL" id="NBSK02000006">
    <property type="protein sequence ID" value="KAJ0200053.1"/>
    <property type="molecule type" value="Genomic_DNA"/>
</dbReference>
<dbReference type="Gramene" id="rna-gnl|WGS:NBSK|LSAT_6X4560_mrna">
    <property type="protein sequence ID" value="cds-PLY88133.1"/>
    <property type="gene ID" value="gene-LSAT_6X4560"/>
</dbReference>
<protein>
    <submittedName>
        <fullName evidence="2">Uncharacterized protein</fullName>
    </submittedName>
</protein>